<accession>A0A150L7Z6</accession>
<protein>
    <submittedName>
        <fullName evidence="1">Uncharacterized protein</fullName>
    </submittedName>
</protein>
<evidence type="ECO:0000313" key="1">
    <source>
        <dbReference type="EMBL" id="KYD08451.1"/>
    </source>
</evidence>
<organism evidence="1 2">
    <name type="scientific">Caldibacillus debilis</name>
    <dbReference type="NCBI Taxonomy" id="301148"/>
    <lineage>
        <taxon>Bacteria</taxon>
        <taxon>Bacillati</taxon>
        <taxon>Bacillota</taxon>
        <taxon>Bacilli</taxon>
        <taxon>Bacillales</taxon>
        <taxon>Bacillaceae</taxon>
        <taxon>Caldibacillus</taxon>
    </lineage>
</organism>
<proteinExistence type="predicted"/>
<dbReference type="AlphaFoldDB" id="A0A150L7Z6"/>
<reference evidence="1 2" key="1">
    <citation type="submission" date="2016-01" db="EMBL/GenBank/DDBJ databases">
        <title>Draft Genome Sequences of Seven Thermophilic Sporeformers Isolated from Foods.</title>
        <authorList>
            <person name="Berendsen E.M."/>
            <person name="Wells-Bennik M.H."/>
            <person name="Krawcyk A.O."/>
            <person name="De Jong A."/>
            <person name="Holsappel S."/>
            <person name="Eijlander R.T."/>
            <person name="Kuipers O.P."/>
        </authorList>
    </citation>
    <scope>NUCLEOTIDE SEQUENCE [LARGE SCALE GENOMIC DNA]</scope>
    <source>
        <strain evidence="1 2">B4135</strain>
    </source>
</reference>
<dbReference type="Proteomes" id="UP000075683">
    <property type="component" value="Unassembled WGS sequence"/>
</dbReference>
<comment type="caution">
    <text evidence="1">The sequence shown here is derived from an EMBL/GenBank/DDBJ whole genome shotgun (WGS) entry which is preliminary data.</text>
</comment>
<name>A0A150L7Z6_9BACI</name>
<dbReference type="STRING" id="301148.B4135_3991"/>
<dbReference type="EMBL" id="LQYT01000138">
    <property type="protein sequence ID" value="KYD08451.1"/>
    <property type="molecule type" value="Genomic_DNA"/>
</dbReference>
<sequence>MEAGFFCPLFLLKHPAFPKEHVLFPEKAAYTLPETQAMRSIH</sequence>
<evidence type="ECO:0000313" key="2">
    <source>
        <dbReference type="Proteomes" id="UP000075683"/>
    </source>
</evidence>
<gene>
    <name evidence="1" type="ORF">B4135_3991</name>
</gene>